<name>A0ABT4BYI5_9LACT</name>
<dbReference type="RefSeq" id="WP_064293217.1">
    <property type="nucleotide sequence ID" value="NZ_JAOTMC010000011.1"/>
</dbReference>
<keyword evidence="2" id="KW-1185">Reference proteome</keyword>
<evidence type="ECO:0000313" key="1">
    <source>
        <dbReference type="EMBL" id="MCY3025324.1"/>
    </source>
</evidence>
<dbReference type="SUPFAM" id="SSF89447">
    <property type="entry name" value="AbrB/MazE/MraZ-like"/>
    <property type="match status" value="1"/>
</dbReference>
<gene>
    <name evidence="1" type="ORF">ODY23_03205</name>
</gene>
<dbReference type="Gene3D" id="2.10.260.10">
    <property type="match status" value="1"/>
</dbReference>
<evidence type="ECO:0000313" key="2">
    <source>
        <dbReference type="Proteomes" id="UP001072007"/>
    </source>
</evidence>
<proteinExistence type="predicted"/>
<accession>A0ABT4BYI5</accession>
<organism evidence="1 2">
    <name type="scientific">Aerococcus loyolae</name>
    <dbReference type="NCBI Taxonomy" id="2976809"/>
    <lineage>
        <taxon>Bacteria</taxon>
        <taxon>Bacillati</taxon>
        <taxon>Bacillota</taxon>
        <taxon>Bacilli</taxon>
        <taxon>Lactobacillales</taxon>
        <taxon>Aerococcaceae</taxon>
        <taxon>Aerococcus</taxon>
    </lineage>
</organism>
<dbReference type="EMBL" id="JAOTMD010000004">
    <property type="protein sequence ID" value="MCY3025324.1"/>
    <property type="molecule type" value="Genomic_DNA"/>
</dbReference>
<protein>
    <submittedName>
        <fullName evidence="1">AbrB family transcriptional regulator</fullName>
    </submittedName>
</protein>
<dbReference type="Proteomes" id="UP001072007">
    <property type="component" value="Unassembled WGS sequence"/>
</dbReference>
<dbReference type="GeneID" id="86970496"/>
<reference evidence="1" key="1">
    <citation type="submission" date="2024-05" db="EMBL/GenBank/DDBJ databases">
        <title>Aerococcus urinae taxonomy study.</title>
        <authorList>
            <person name="Christensen J."/>
            <person name="Senneby E."/>
        </authorList>
    </citation>
    <scope>NUCLEOTIDE SEQUENCE</scope>
    <source>
        <strain evidence="1">CDC-3352-U95</strain>
    </source>
</reference>
<comment type="caution">
    <text evidence="1">The sequence shown here is derived from an EMBL/GenBank/DDBJ whole genome shotgun (WGS) entry which is preliminary data.</text>
</comment>
<dbReference type="InterPro" id="IPR037914">
    <property type="entry name" value="SpoVT-AbrB_sf"/>
</dbReference>
<sequence>MGNVLSARVIKNGNGQAISLSKTALELANFQIGDQLDLKIENESIQVTKKDNNLKDKIRNFYQNGGLYEEELINYGDTFDKER</sequence>